<comment type="cofactor">
    <cofactor evidence="1">
        <name>pyridoxal 5'-phosphate</name>
        <dbReference type="ChEBI" id="CHEBI:597326"/>
    </cofactor>
</comment>
<gene>
    <name evidence="5" type="ORF">LZC94_02615</name>
</gene>
<reference evidence="5 6" key="1">
    <citation type="submission" date="2021-12" db="EMBL/GenBank/DDBJ databases">
        <title>Discovery of the Pendulisporaceae a myxobacterial family with distinct sporulation behavior and unique specialized metabolism.</title>
        <authorList>
            <person name="Garcia R."/>
            <person name="Popoff A."/>
            <person name="Bader C.D."/>
            <person name="Loehr J."/>
            <person name="Walesch S."/>
            <person name="Walt C."/>
            <person name="Boldt J."/>
            <person name="Bunk B."/>
            <person name="Haeckl F.J.F.P.J."/>
            <person name="Gunesch A.P."/>
            <person name="Birkelbach J."/>
            <person name="Nuebel U."/>
            <person name="Pietschmann T."/>
            <person name="Bach T."/>
            <person name="Mueller R."/>
        </authorList>
    </citation>
    <scope>NUCLEOTIDE SEQUENCE [LARGE SCALE GENOMIC DNA]</scope>
    <source>
        <strain evidence="5 6">MSr11954</strain>
    </source>
</reference>
<dbReference type="Pfam" id="PF00291">
    <property type="entry name" value="PALP"/>
    <property type="match status" value="1"/>
</dbReference>
<dbReference type="PANTHER" id="PTHR48078">
    <property type="entry name" value="THREONINE DEHYDRATASE, MITOCHONDRIAL-RELATED"/>
    <property type="match status" value="1"/>
</dbReference>
<protein>
    <submittedName>
        <fullName evidence="5">Pyridoxal-phosphate dependent enzyme</fullName>
    </submittedName>
</protein>
<dbReference type="RefSeq" id="WP_394825803.1">
    <property type="nucleotide sequence ID" value="NZ_CP089984.1"/>
</dbReference>
<evidence type="ECO:0000256" key="2">
    <source>
        <dbReference type="ARBA" id="ARBA00022898"/>
    </source>
</evidence>
<proteinExistence type="predicted"/>
<evidence type="ECO:0000259" key="4">
    <source>
        <dbReference type="Pfam" id="PF00291"/>
    </source>
</evidence>
<keyword evidence="2" id="KW-0663">Pyridoxal phosphate</keyword>
<dbReference type="InterPro" id="IPR050147">
    <property type="entry name" value="Ser/Thr_Dehydratase"/>
</dbReference>
<evidence type="ECO:0000313" key="5">
    <source>
        <dbReference type="EMBL" id="WXB16174.1"/>
    </source>
</evidence>
<dbReference type="InterPro" id="IPR001926">
    <property type="entry name" value="TrpB-like_PALP"/>
</dbReference>
<evidence type="ECO:0000256" key="1">
    <source>
        <dbReference type="ARBA" id="ARBA00001933"/>
    </source>
</evidence>
<sequence length="323" mass="33869">MSLRISLEQILAAEKTIAPYVARTPSVWSAGLSAYLGRRTALKLENLQRSGCFKPRGIVNKILSLSDEERAKGLVTVSGGNHGIAIANIARAMGIEATVVMPESAPARSKELVRAEGTTLIVAPDVSAAFAIAEEKRQAGLTYIHGYDDPAIIAGHGTAGLELLRDVPELTDVVVSIGGGGLISGVATAMKALRPDLRIWGVETEGADTMSRALAEGRPVSIKPSSIATTLGPPAVTERTLLHVKALVEHVFVVSDAEAVEGMLTLAEQAKVWVEPAAGCLVPAAQKVIARAGSDSVLGLIVCGGNATFRDVRQWVERFGKSP</sequence>
<accession>A0ABZ2LZ03</accession>
<dbReference type="Proteomes" id="UP001370348">
    <property type="component" value="Chromosome"/>
</dbReference>
<dbReference type="SUPFAM" id="SSF53686">
    <property type="entry name" value="Tryptophan synthase beta subunit-like PLP-dependent enzymes"/>
    <property type="match status" value="1"/>
</dbReference>
<dbReference type="EMBL" id="CP089984">
    <property type="protein sequence ID" value="WXB16174.1"/>
    <property type="molecule type" value="Genomic_DNA"/>
</dbReference>
<dbReference type="InterPro" id="IPR036052">
    <property type="entry name" value="TrpB-like_PALP_sf"/>
</dbReference>
<feature type="domain" description="Tryptophan synthase beta chain-like PALP" evidence="4">
    <location>
        <begin position="18"/>
        <end position="304"/>
    </location>
</feature>
<organism evidence="5 6">
    <name type="scientific">Pendulispora albinea</name>
    <dbReference type="NCBI Taxonomy" id="2741071"/>
    <lineage>
        <taxon>Bacteria</taxon>
        <taxon>Pseudomonadati</taxon>
        <taxon>Myxococcota</taxon>
        <taxon>Myxococcia</taxon>
        <taxon>Myxococcales</taxon>
        <taxon>Sorangiineae</taxon>
        <taxon>Pendulisporaceae</taxon>
        <taxon>Pendulispora</taxon>
    </lineage>
</organism>
<keyword evidence="3" id="KW-0456">Lyase</keyword>
<keyword evidence="6" id="KW-1185">Reference proteome</keyword>
<dbReference type="Gene3D" id="3.40.50.1100">
    <property type="match status" value="2"/>
</dbReference>
<evidence type="ECO:0000256" key="3">
    <source>
        <dbReference type="ARBA" id="ARBA00023239"/>
    </source>
</evidence>
<name>A0ABZ2LZ03_9BACT</name>
<dbReference type="PANTHER" id="PTHR48078:SF6">
    <property type="entry name" value="L-THREONINE DEHYDRATASE CATABOLIC TDCB"/>
    <property type="match status" value="1"/>
</dbReference>
<evidence type="ECO:0000313" key="6">
    <source>
        <dbReference type="Proteomes" id="UP001370348"/>
    </source>
</evidence>